<evidence type="ECO:0000313" key="1">
    <source>
        <dbReference type="EMBL" id="MCC2130585.1"/>
    </source>
</evidence>
<sequence>MRGDAERWKRLDEAEVRRQKQKNIDELNNDGYQLYCQCRYGQAAALFSQAASLARQKGDLSAQCMNFYWEGSCYRRDNQLKKSLSCFFKAEQLNGLDATTQFYNLIDLFEVAMNLHLPRAEIQSMLDKLGPYKDSQQIGGSKSMVLESEYSFLSSCGKDAEALAKAQEAFASQIDKSPSYDDSVYFEDLVTAYRLNGQIPDAWTVLRRWRREGSTKFANTKRNQLMAELRLYYYEDKLDDAWDTLQRIKAEEQYLGRAGMYVGTLEWEILIGIKTKRMEQVKPALGIFFKKYRNSEDLADRYMCYKAFARYCCASCRIVPPENRERMERHAEFWLKKAEQMAGHLDGLMQVAWRTEQIKKIREGFEKI</sequence>
<dbReference type="Gene3D" id="1.25.40.10">
    <property type="entry name" value="Tetratricopeptide repeat domain"/>
    <property type="match status" value="1"/>
</dbReference>
<dbReference type="InterPro" id="IPR011990">
    <property type="entry name" value="TPR-like_helical_dom_sf"/>
</dbReference>
<evidence type="ECO:0000313" key="2">
    <source>
        <dbReference type="Proteomes" id="UP001199319"/>
    </source>
</evidence>
<comment type="caution">
    <text evidence="1">The sequence shown here is derived from an EMBL/GenBank/DDBJ whole genome shotgun (WGS) entry which is preliminary data.</text>
</comment>
<dbReference type="SUPFAM" id="SSF81901">
    <property type="entry name" value="HCP-like"/>
    <property type="match status" value="1"/>
</dbReference>
<dbReference type="Proteomes" id="UP001199319">
    <property type="component" value="Unassembled WGS sequence"/>
</dbReference>
<accession>A0AAE3AHV6</accession>
<name>A0AAE3AHV6_9FIRM</name>
<dbReference type="EMBL" id="JAJEPW010000055">
    <property type="protein sequence ID" value="MCC2130585.1"/>
    <property type="molecule type" value="Genomic_DNA"/>
</dbReference>
<gene>
    <name evidence="1" type="ORF">LKD37_13865</name>
</gene>
<organism evidence="1 2">
    <name type="scientific">Brotocaccenecus cirricatena</name>
    <dbReference type="NCBI Taxonomy" id="3064195"/>
    <lineage>
        <taxon>Bacteria</taxon>
        <taxon>Bacillati</taxon>
        <taxon>Bacillota</taxon>
        <taxon>Clostridia</taxon>
        <taxon>Eubacteriales</taxon>
        <taxon>Oscillospiraceae</taxon>
        <taxon>Brotocaccenecus</taxon>
    </lineage>
</organism>
<dbReference type="RefSeq" id="WP_302929741.1">
    <property type="nucleotide sequence ID" value="NZ_JAJEPW010000055.1"/>
</dbReference>
<dbReference type="AlphaFoldDB" id="A0AAE3AHV6"/>
<reference evidence="1" key="1">
    <citation type="submission" date="2021-10" db="EMBL/GenBank/DDBJ databases">
        <title>Anaerobic single-cell dispensing facilitates the cultivation of human gut bacteria.</title>
        <authorList>
            <person name="Afrizal A."/>
        </authorList>
    </citation>
    <scope>NUCLEOTIDE SEQUENCE</scope>
    <source>
        <strain evidence="1">CLA-AA-H272</strain>
    </source>
</reference>
<protein>
    <submittedName>
        <fullName evidence="1">Uncharacterized protein</fullName>
    </submittedName>
</protein>
<keyword evidence="2" id="KW-1185">Reference proteome</keyword>
<proteinExistence type="predicted"/>
<dbReference type="SUPFAM" id="SSF48452">
    <property type="entry name" value="TPR-like"/>
    <property type="match status" value="1"/>
</dbReference>